<accession>A0A090YQA5</accession>
<name>A0A090YQA5_PAEMA</name>
<evidence type="ECO:0000256" key="4">
    <source>
        <dbReference type="PIRSR" id="PIRSR001359-1"/>
    </source>
</evidence>
<feature type="binding site" evidence="6">
    <location>
        <position position="208"/>
    </location>
    <ligand>
        <name>Zn(2+)</name>
        <dbReference type="ChEBI" id="CHEBI:29105"/>
        <label>1</label>
        <note>catalytic</note>
    </ligand>
</feature>
<dbReference type="CDD" id="cd00947">
    <property type="entry name" value="TBP_aldolase_IIB"/>
    <property type="match status" value="1"/>
</dbReference>
<dbReference type="NCBIfam" id="TIGR01859">
    <property type="entry name" value="fruc_bis_ald"/>
    <property type="match status" value="1"/>
</dbReference>
<dbReference type="Proteomes" id="UP000442469">
    <property type="component" value="Unassembled WGS sequence"/>
</dbReference>
<gene>
    <name evidence="7" type="primary">fba</name>
    <name evidence="7" type="ORF">DJ90_1389</name>
    <name evidence="8" type="ORF">GNQ08_01630</name>
</gene>
<evidence type="ECO:0000313" key="9">
    <source>
        <dbReference type="Proteomes" id="UP000029278"/>
    </source>
</evidence>
<dbReference type="GO" id="GO:0008270">
    <property type="term" value="F:zinc ion binding"/>
    <property type="evidence" value="ECO:0007669"/>
    <property type="project" value="InterPro"/>
</dbReference>
<comment type="caution">
    <text evidence="7">The sequence shown here is derived from an EMBL/GenBank/DDBJ whole genome shotgun (WGS) entry which is preliminary data.</text>
</comment>
<dbReference type="InterPro" id="IPR011289">
    <property type="entry name" value="Fruc_bis_ald_class-2"/>
</dbReference>
<dbReference type="GeneID" id="77010761"/>
<feature type="binding site" evidence="6">
    <location>
        <position position="104"/>
    </location>
    <ligand>
        <name>Zn(2+)</name>
        <dbReference type="ChEBI" id="CHEBI:29105"/>
        <label>2</label>
    </ligand>
</feature>
<evidence type="ECO:0000256" key="5">
    <source>
        <dbReference type="PIRSR" id="PIRSR001359-2"/>
    </source>
</evidence>
<dbReference type="InterPro" id="IPR000771">
    <property type="entry name" value="FBA_II"/>
</dbReference>
<dbReference type="EC" id="4.1.2.13" evidence="7 8"/>
<dbReference type="GO" id="GO:0006096">
    <property type="term" value="P:glycolytic process"/>
    <property type="evidence" value="ECO:0007669"/>
    <property type="project" value="InterPro"/>
</dbReference>
<dbReference type="EMBL" id="WNZZ01000001">
    <property type="protein sequence ID" value="MUG21134.1"/>
    <property type="molecule type" value="Genomic_DNA"/>
</dbReference>
<evidence type="ECO:0000256" key="3">
    <source>
        <dbReference type="ARBA" id="ARBA00023239"/>
    </source>
</evidence>
<evidence type="ECO:0000256" key="1">
    <source>
        <dbReference type="ARBA" id="ARBA00022723"/>
    </source>
</evidence>
<dbReference type="STRING" id="44252.DJ90_1389"/>
<dbReference type="InterPro" id="IPR013785">
    <property type="entry name" value="Aldolase_TIM"/>
</dbReference>
<evidence type="ECO:0000313" key="7">
    <source>
        <dbReference type="EMBL" id="KFM94315.1"/>
    </source>
</evidence>
<dbReference type="OrthoDB" id="9803995at2"/>
<sequence length="322" mass="33873">MPLISSTEMLQAARRDKYAVAAFNVHTLEMLQAVVEAAVEMDSPLIIQSTVGTVKHLGADYLAHAAKTAADRTGLPMALHLDHCTDFPTIIQCIRAGYTSVMIDASMFPFEENVERTSKVMEIAKASGVNVEAELGKVGGVEDDIVVDERQASLADPEECALFIERTGVPTLAPAIGTAHGIYKGRPNIDFGRIARIADRVSVPLVLHGGSGIPAEQIHQAVALGMSKVNIATELRIAFSDAIKGVFAADPEENDPRKYMVPAKEAVKRLAMEKMRLCGSAGKAGKTGTTIAAGKTTATSDTTATSGIVDATGTTGKAGAAR</sequence>
<feature type="binding site" evidence="6">
    <location>
        <position position="83"/>
    </location>
    <ligand>
        <name>Zn(2+)</name>
        <dbReference type="ChEBI" id="CHEBI:29105"/>
        <label>1</label>
        <note>catalytic</note>
    </ligand>
</feature>
<keyword evidence="3 7" id="KW-0456">Lyase</keyword>
<dbReference type="SUPFAM" id="SSF51569">
    <property type="entry name" value="Aldolase"/>
    <property type="match status" value="1"/>
</dbReference>
<dbReference type="RefSeq" id="WP_082207618.1">
    <property type="nucleotide sequence ID" value="NZ_BGML01000004.1"/>
</dbReference>
<protein>
    <submittedName>
        <fullName evidence="8">Class II fructose-1,6-bisphosphate aldolase</fullName>
        <ecNumber evidence="7 8">4.1.2.13</ecNumber>
    </submittedName>
    <submittedName>
        <fullName evidence="7">Fructose-1,6-bisphosphate aldolase, class II</fullName>
    </submittedName>
</protein>
<reference evidence="7 9" key="1">
    <citation type="submission" date="2014-04" db="EMBL/GenBank/DDBJ databases">
        <authorList>
            <person name="Bishop-Lilly K.A."/>
            <person name="Broomall S.M."/>
            <person name="Chain P.S."/>
            <person name="Chertkov O."/>
            <person name="Coyne S.R."/>
            <person name="Daligault H.E."/>
            <person name="Davenport K.W."/>
            <person name="Erkkila T."/>
            <person name="Frey K.G."/>
            <person name="Gibbons H.S."/>
            <person name="Gu W."/>
            <person name="Jaissle J."/>
            <person name="Johnson S.L."/>
            <person name="Koroleva G.I."/>
            <person name="Ladner J.T."/>
            <person name="Lo C.-C."/>
            <person name="Minogue T.D."/>
            <person name="Munk C."/>
            <person name="Palacios G.F."/>
            <person name="Redden C.L."/>
            <person name="Rosenzweig C.N."/>
            <person name="Scholz M.B."/>
            <person name="Teshima H."/>
            <person name="Xu Y."/>
        </authorList>
    </citation>
    <scope>NUCLEOTIDE SEQUENCE [LARGE SCALE GENOMIC DNA]</scope>
    <source>
        <strain evidence="7 9">8244</strain>
    </source>
</reference>
<dbReference type="PATRIC" id="fig|44252.3.peg.5670"/>
<keyword evidence="2 6" id="KW-0862">Zinc</keyword>
<organism evidence="7 9">
    <name type="scientific">Paenibacillus macerans</name>
    <name type="common">Bacillus macerans</name>
    <dbReference type="NCBI Taxonomy" id="44252"/>
    <lineage>
        <taxon>Bacteria</taxon>
        <taxon>Bacillati</taxon>
        <taxon>Bacillota</taxon>
        <taxon>Bacilli</taxon>
        <taxon>Bacillales</taxon>
        <taxon>Paenibacillaceae</taxon>
        <taxon>Paenibacillus</taxon>
    </lineage>
</organism>
<dbReference type="EMBL" id="JMQA01000047">
    <property type="protein sequence ID" value="KFM94315.1"/>
    <property type="molecule type" value="Genomic_DNA"/>
</dbReference>
<dbReference type="AlphaFoldDB" id="A0A090YQA5"/>
<feature type="active site" description="Proton donor" evidence="4">
    <location>
        <position position="82"/>
    </location>
</feature>
<feature type="binding site" evidence="5">
    <location>
        <position position="181"/>
    </location>
    <ligand>
        <name>dihydroxyacetone phosphate</name>
        <dbReference type="ChEBI" id="CHEBI:57642"/>
    </ligand>
</feature>
<keyword evidence="9" id="KW-1185">Reference proteome</keyword>
<dbReference type="InterPro" id="IPR050246">
    <property type="entry name" value="Class_II_FBP_aldolase"/>
</dbReference>
<dbReference type="PIRSF" id="PIRSF001359">
    <property type="entry name" value="F_bP_aldolase_II"/>
    <property type="match status" value="1"/>
</dbReference>
<evidence type="ECO:0000313" key="10">
    <source>
        <dbReference type="Proteomes" id="UP000442469"/>
    </source>
</evidence>
<dbReference type="HOGENOM" id="CLU_040088_0_1_9"/>
<feature type="binding site" evidence="6">
    <location>
        <position position="134"/>
    </location>
    <ligand>
        <name>Zn(2+)</name>
        <dbReference type="ChEBI" id="CHEBI:29105"/>
        <label>2</label>
    </ligand>
</feature>
<feature type="binding site" evidence="6">
    <location>
        <position position="180"/>
    </location>
    <ligand>
        <name>Zn(2+)</name>
        <dbReference type="ChEBI" id="CHEBI:29105"/>
        <label>1</label>
        <note>catalytic</note>
    </ligand>
</feature>
<dbReference type="NCBIfam" id="TIGR00167">
    <property type="entry name" value="cbbA"/>
    <property type="match status" value="1"/>
</dbReference>
<dbReference type="PANTHER" id="PTHR30304:SF0">
    <property type="entry name" value="D-TAGATOSE-1,6-BISPHOSPHATE ALDOLASE SUBUNIT GATY-RELATED"/>
    <property type="match status" value="1"/>
</dbReference>
<dbReference type="PROSITE" id="PS00806">
    <property type="entry name" value="ALDOLASE_CLASS_II_2"/>
    <property type="match status" value="1"/>
</dbReference>
<proteinExistence type="predicted"/>
<dbReference type="GO" id="GO:0030388">
    <property type="term" value="P:fructose 1,6-bisphosphate metabolic process"/>
    <property type="evidence" value="ECO:0007669"/>
    <property type="project" value="InterPro"/>
</dbReference>
<dbReference type="Pfam" id="PF01116">
    <property type="entry name" value="F_bP_aldolase"/>
    <property type="match status" value="1"/>
</dbReference>
<dbReference type="Proteomes" id="UP000029278">
    <property type="component" value="Unassembled WGS sequence"/>
</dbReference>
<reference evidence="8 10" key="2">
    <citation type="submission" date="2019-11" db="EMBL/GenBank/DDBJ databases">
        <title>Draft genome sequences of five Paenibacillus species of dairy origin.</title>
        <authorList>
            <person name="Olajide A.M."/>
            <person name="Chen S."/>
            <person name="Lapointe G."/>
        </authorList>
    </citation>
    <scope>NUCLEOTIDE SEQUENCE [LARGE SCALE GENOMIC DNA]</scope>
    <source>
        <strain evidence="8 10">3CT49</strain>
    </source>
</reference>
<dbReference type="Gene3D" id="3.20.20.70">
    <property type="entry name" value="Aldolase class I"/>
    <property type="match status" value="1"/>
</dbReference>
<keyword evidence="1 6" id="KW-0479">Metal-binding</keyword>
<comment type="cofactor">
    <cofactor evidence="6">
        <name>Zn(2+)</name>
        <dbReference type="ChEBI" id="CHEBI:29105"/>
    </cofactor>
    <text evidence="6">Binds 2 Zn(2+) ions per subunit. One is catalytic and the other provides a structural contribution.</text>
</comment>
<feature type="binding site" evidence="5">
    <location>
        <begin position="209"/>
        <end position="211"/>
    </location>
    <ligand>
        <name>dihydroxyacetone phosphate</name>
        <dbReference type="ChEBI" id="CHEBI:57642"/>
    </ligand>
</feature>
<dbReference type="GO" id="GO:0004332">
    <property type="term" value="F:fructose-bisphosphate aldolase activity"/>
    <property type="evidence" value="ECO:0007669"/>
    <property type="project" value="UniProtKB-EC"/>
</dbReference>
<evidence type="ECO:0000256" key="6">
    <source>
        <dbReference type="PIRSR" id="PIRSR001359-3"/>
    </source>
</evidence>
<dbReference type="PANTHER" id="PTHR30304">
    <property type="entry name" value="D-TAGATOSE-1,6-BISPHOSPHATE ALDOLASE"/>
    <property type="match status" value="1"/>
</dbReference>
<evidence type="ECO:0000313" key="8">
    <source>
        <dbReference type="EMBL" id="MUG21134.1"/>
    </source>
</evidence>
<evidence type="ECO:0000256" key="2">
    <source>
        <dbReference type="ARBA" id="ARBA00022833"/>
    </source>
</evidence>
<dbReference type="PROSITE" id="PS00602">
    <property type="entry name" value="ALDOLASE_CLASS_II_1"/>
    <property type="match status" value="1"/>
</dbReference>
<feature type="binding site" evidence="5">
    <location>
        <begin position="230"/>
        <end position="233"/>
    </location>
    <ligand>
        <name>dihydroxyacetone phosphate</name>
        <dbReference type="ChEBI" id="CHEBI:57642"/>
    </ligand>
</feature>